<keyword evidence="4 5" id="KW-0694">RNA-binding</keyword>
<dbReference type="GO" id="GO:0003723">
    <property type="term" value="F:RNA binding"/>
    <property type="evidence" value="ECO:0007669"/>
    <property type="project" value="UniProtKB-UniRule"/>
</dbReference>
<evidence type="ECO:0000256" key="5">
    <source>
        <dbReference type="PROSITE-ProRule" id="PRU01023"/>
    </source>
</evidence>
<dbReference type="GO" id="GO:0032259">
    <property type="term" value="P:methylation"/>
    <property type="evidence" value="ECO:0007669"/>
    <property type="project" value="UniProtKB-KW"/>
</dbReference>
<dbReference type="AlphaFoldDB" id="A0A1J6L318"/>
<dbReference type="SMR" id="A0A1J6L318"/>
<dbReference type="Gene3D" id="3.40.50.150">
    <property type="entry name" value="Vaccinia Virus protein VP39"/>
    <property type="match status" value="1"/>
</dbReference>
<keyword evidence="8" id="KW-1185">Reference proteome</keyword>
<evidence type="ECO:0000256" key="3">
    <source>
        <dbReference type="ARBA" id="ARBA00022691"/>
    </source>
</evidence>
<dbReference type="SUPFAM" id="SSF53335">
    <property type="entry name" value="S-adenosyl-L-methionine-dependent methyltransferases"/>
    <property type="match status" value="1"/>
</dbReference>
<evidence type="ECO:0000256" key="4">
    <source>
        <dbReference type="ARBA" id="ARBA00022884"/>
    </source>
</evidence>
<gene>
    <name evidence="7" type="ORF">A4A49_21515</name>
</gene>
<dbReference type="InterPro" id="IPR001678">
    <property type="entry name" value="MeTrfase_RsmB-F_NOP2_dom"/>
</dbReference>
<protein>
    <recommendedName>
        <fullName evidence="6">SAM-dependent MTase RsmB/NOP-type domain-containing protein</fullName>
    </recommendedName>
</protein>
<keyword evidence="3 5" id="KW-0949">S-adenosyl-L-methionine</keyword>
<keyword evidence="2 5" id="KW-0808">Transferase</keyword>
<sequence length="76" mass="8787">MQVEKRIKIRLVKPGGVLIYSTCSIDPEENEERIEAFLLRHPKDQVVANVEARIAAWTFLPEEWGILKSYNIHLIA</sequence>
<proteinExistence type="inferred from homology"/>
<dbReference type="GO" id="GO:0008168">
    <property type="term" value="F:methyltransferase activity"/>
    <property type="evidence" value="ECO:0007669"/>
    <property type="project" value="UniProtKB-KW"/>
</dbReference>
<evidence type="ECO:0000256" key="2">
    <source>
        <dbReference type="ARBA" id="ARBA00022679"/>
    </source>
</evidence>
<evidence type="ECO:0000256" key="1">
    <source>
        <dbReference type="ARBA" id="ARBA00022603"/>
    </source>
</evidence>
<accession>A0A1J6L318</accession>
<dbReference type="PROSITE" id="PS51686">
    <property type="entry name" value="SAM_MT_RSMB_NOP"/>
    <property type="match status" value="1"/>
</dbReference>
<name>A0A1J6L318_NICAT</name>
<feature type="active site" description="Nucleophile" evidence="5">
    <location>
        <position position="23"/>
    </location>
</feature>
<feature type="domain" description="SAM-dependent MTase RsmB/NOP-type" evidence="6">
    <location>
        <begin position="1"/>
        <end position="76"/>
    </location>
</feature>
<organism evidence="7 8">
    <name type="scientific">Nicotiana attenuata</name>
    <name type="common">Coyote tobacco</name>
    <dbReference type="NCBI Taxonomy" id="49451"/>
    <lineage>
        <taxon>Eukaryota</taxon>
        <taxon>Viridiplantae</taxon>
        <taxon>Streptophyta</taxon>
        <taxon>Embryophyta</taxon>
        <taxon>Tracheophyta</taxon>
        <taxon>Spermatophyta</taxon>
        <taxon>Magnoliopsida</taxon>
        <taxon>eudicotyledons</taxon>
        <taxon>Gunneridae</taxon>
        <taxon>Pentapetalae</taxon>
        <taxon>asterids</taxon>
        <taxon>lamiids</taxon>
        <taxon>Solanales</taxon>
        <taxon>Solanaceae</taxon>
        <taxon>Nicotianoideae</taxon>
        <taxon>Nicotianeae</taxon>
        <taxon>Nicotiana</taxon>
    </lineage>
</organism>
<dbReference type="InterPro" id="IPR029063">
    <property type="entry name" value="SAM-dependent_MTases_sf"/>
</dbReference>
<dbReference type="InterPro" id="IPR049560">
    <property type="entry name" value="MeTrfase_RsmB-F_NOP2_cat"/>
</dbReference>
<evidence type="ECO:0000313" key="8">
    <source>
        <dbReference type="Proteomes" id="UP000187609"/>
    </source>
</evidence>
<comment type="caution">
    <text evidence="5">Lacks conserved residue(s) required for the propagation of feature annotation.</text>
</comment>
<evidence type="ECO:0000313" key="7">
    <source>
        <dbReference type="EMBL" id="OIT28143.1"/>
    </source>
</evidence>
<comment type="similarity">
    <text evidence="5">Belongs to the class I-like SAM-binding methyltransferase superfamily. RsmB/NOP family.</text>
</comment>
<dbReference type="Pfam" id="PF01189">
    <property type="entry name" value="Methyltr_RsmB-F"/>
    <property type="match status" value="1"/>
</dbReference>
<reference evidence="7" key="1">
    <citation type="submission" date="2016-11" db="EMBL/GenBank/DDBJ databases">
        <title>The genome of Nicotiana attenuata.</title>
        <authorList>
            <person name="Xu S."/>
            <person name="Brockmoeller T."/>
            <person name="Gaquerel E."/>
            <person name="Navarro A."/>
            <person name="Kuhl H."/>
            <person name="Gase K."/>
            <person name="Ling Z."/>
            <person name="Zhou W."/>
            <person name="Kreitzer C."/>
            <person name="Stanke M."/>
            <person name="Tang H."/>
            <person name="Lyons E."/>
            <person name="Pandey P."/>
            <person name="Pandey S.P."/>
            <person name="Timmermann B."/>
            <person name="Baldwin I.T."/>
        </authorList>
    </citation>
    <scope>NUCLEOTIDE SEQUENCE [LARGE SCALE GENOMIC DNA]</scope>
    <source>
        <strain evidence="7">UT</strain>
    </source>
</reference>
<dbReference type="Gramene" id="OIT28143">
    <property type="protein sequence ID" value="OIT28143"/>
    <property type="gene ID" value="A4A49_21515"/>
</dbReference>
<evidence type="ECO:0000259" key="6">
    <source>
        <dbReference type="PROSITE" id="PS51686"/>
    </source>
</evidence>
<dbReference type="STRING" id="49451.A0A1J6L318"/>
<dbReference type="EMBL" id="MJEQ01002155">
    <property type="protein sequence ID" value="OIT28143.1"/>
    <property type="molecule type" value="Genomic_DNA"/>
</dbReference>
<keyword evidence="1 5" id="KW-0489">Methyltransferase</keyword>
<dbReference type="Proteomes" id="UP000187609">
    <property type="component" value="Unassembled WGS sequence"/>
</dbReference>
<comment type="caution">
    <text evidence="7">The sequence shown here is derived from an EMBL/GenBank/DDBJ whole genome shotgun (WGS) entry which is preliminary data.</text>
</comment>